<protein>
    <submittedName>
        <fullName evidence="1">Uncharacterized protein</fullName>
    </submittedName>
</protein>
<sequence>MSLFQNERVIGRSSYPYPMGNNLNKNITNNQKLVSAVLGGNLQLTRQLVGEGADVNFIDPNGRTCLMYAVEKNSYALTHVLLSAGADPTCHNNKHCQPLYSAIQFGNTEVVKMLISALQKAGSVIDTGTVFLAVELKQPDIVRLLLESGVGTVSSEGKTILIHVLENKYHDPKNNDEVYLDILKVLLDHDSAIIHGQFRDQHNPFKIVLEKGKVADVLLFIDYGVQLHNCGVSLPLHCAAINKNDVLEILIERTSFDIEEKDSDAYTVLHKAVSCNNVNQVEMLLHHGANVNTTAHRGVSPLTTAVKNNFLNCAEILLDSGAHVNHKLENSYTPLIIAFISNHSNCVELLLDNGADYLDIWGLVDSSVGIRQDPMRAVNRHIARLQDEAQYAGHDDRDVNGLILRTHSFIFSLRSEAFASDYLTACKSELIVLQSALFVYPITLYQVLVNEIPPEYLNEANAQILKSGNVTKKFPIYGRKIVDVYKRAKSKSDFEKGVIQGLNKILPFDVQSFHMVAENIRKRLCPRDLRILSRL</sequence>
<evidence type="ECO:0000313" key="1">
    <source>
        <dbReference type="EMBL" id="KAJ8688197.1"/>
    </source>
</evidence>
<dbReference type="Proteomes" id="UP001239111">
    <property type="component" value="Chromosome 1"/>
</dbReference>
<name>A0ACC2Q0V8_9HYME</name>
<reference evidence="1" key="1">
    <citation type="submission" date="2023-04" db="EMBL/GenBank/DDBJ databases">
        <title>A chromosome-level genome assembly of the parasitoid wasp Eretmocerus hayati.</title>
        <authorList>
            <person name="Zhong Y."/>
            <person name="Liu S."/>
            <person name="Liu Y."/>
        </authorList>
    </citation>
    <scope>NUCLEOTIDE SEQUENCE</scope>
    <source>
        <strain evidence="1">ZJU_SS_LIU_2023</strain>
    </source>
</reference>
<organism evidence="1 2">
    <name type="scientific">Eretmocerus hayati</name>
    <dbReference type="NCBI Taxonomy" id="131215"/>
    <lineage>
        <taxon>Eukaryota</taxon>
        <taxon>Metazoa</taxon>
        <taxon>Ecdysozoa</taxon>
        <taxon>Arthropoda</taxon>
        <taxon>Hexapoda</taxon>
        <taxon>Insecta</taxon>
        <taxon>Pterygota</taxon>
        <taxon>Neoptera</taxon>
        <taxon>Endopterygota</taxon>
        <taxon>Hymenoptera</taxon>
        <taxon>Apocrita</taxon>
        <taxon>Proctotrupomorpha</taxon>
        <taxon>Chalcidoidea</taxon>
        <taxon>Aphelinidae</taxon>
        <taxon>Aphelininae</taxon>
        <taxon>Eretmocerus</taxon>
    </lineage>
</organism>
<comment type="caution">
    <text evidence="1">The sequence shown here is derived from an EMBL/GenBank/DDBJ whole genome shotgun (WGS) entry which is preliminary data.</text>
</comment>
<accession>A0ACC2Q0V8</accession>
<proteinExistence type="predicted"/>
<keyword evidence="2" id="KW-1185">Reference proteome</keyword>
<evidence type="ECO:0000313" key="2">
    <source>
        <dbReference type="Proteomes" id="UP001239111"/>
    </source>
</evidence>
<dbReference type="EMBL" id="CM056741">
    <property type="protein sequence ID" value="KAJ8688197.1"/>
    <property type="molecule type" value="Genomic_DNA"/>
</dbReference>
<gene>
    <name evidence="1" type="ORF">QAD02_023992</name>
</gene>